<dbReference type="InterPro" id="IPR002305">
    <property type="entry name" value="aa-tRNA-synth_Ic"/>
</dbReference>
<keyword evidence="3 8" id="KW-0547">Nucleotide-binding</keyword>
<evidence type="ECO:0000256" key="1">
    <source>
        <dbReference type="ARBA" id="ARBA00005594"/>
    </source>
</evidence>
<dbReference type="InterPro" id="IPR050203">
    <property type="entry name" value="Trp-tRNA_synthetase"/>
</dbReference>
<dbReference type="FunFam" id="3.40.50.620:FF:000082">
    <property type="entry name" value="MSW1p Mitochondrial tryptophanyl-tRNA synthetase"/>
    <property type="match status" value="1"/>
</dbReference>
<comment type="function">
    <text evidence="8">Catalyzes the attachment of tryptophan to tRNA(Trp).</text>
</comment>
<evidence type="ECO:0000256" key="4">
    <source>
        <dbReference type="ARBA" id="ARBA00022840"/>
    </source>
</evidence>
<feature type="binding site" evidence="8">
    <location>
        <begin position="9"/>
        <end position="11"/>
    </location>
    <ligand>
        <name>ATP</name>
        <dbReference type="ChEBI" id="CHEBI:30616"/>
    </ligand>
</feature>
<sequence>MKKIFSGIQPTNVIHIGNYLGALKNWVALQDEGEAIYCIVDLHAITVPQDPKILKEKILETAALFIACGVDPSKATLFVQSSRPEHSELSWILNCFTGMGELKRMTQFKDKSGGDQDNVTAGLFDYPVLMAADILLYQTTHVPVGEDQKQHIEITRDIAQRINSKYGETFTVPEPIIKQSTARIMALDDPSKKMSKSSPNASSFIALTDTPDQIREKIKKATTDSGSEIKSSPTGEKPAITNLLRIFSGMTGREIPDIEREFEGKGYGEFKNALAEAIIEELEPIHKKFEELMADKEALHQILTQGSQKIAPLAQETLNKVKEKVGLGI</sequence>
<dbReference type="PANTHER" id="PTHR43766:SF1">
    <property type="entry name" value="TRYPTOPHAN--TRNA LIGASE, MITOCHONDRIAL"/>
    <property type="match status" value="1"/>
</dbReference>
<dbReference type="PROSITE" id="PS00178">
    <property type="entry name" value="AA_TRNA_LIGASE_I"/>
    <property type="match status" value="1"/>
</dbReference>
<dbReference type="PRINTS" id="PR01039">
    <property type="entry name" value="TRNASYNTHTRP"/>
</dbReference>
<dbReference type="Gene3D" id="1.10.240.10">
    <property type="entry name" value="Tyrosyl-Transfer RNA Synthetase"/>
    <property type="match status" value="1"/>
</dbReference>
<keyword evidence="6 8" id="KW-0030">Aminoacyl-tRNA synthetase</keyword>
<feature type="short sequence motif" description="'HIGH' region" evidence="8">
    <location>
        <begin position="10"/>
        <end position="18"/>
    </location>
</feature>
<reference evidence="10" key="1">
    <citation type="submission" date="2017-02" db="EMBL/GenBank/DDBJ databases">
        <title>Delving into the versatile metabolic prowess of the omnipresent phylum Bacteroidetes.</title>
        <authorList>
            <person name="Nobu M.K."/>
            <person name="Mei R."/>
            <person name="Narihiro T."/>
            <person name="Kuroda K."/>
            <person name="Liu W.-T."/>
        </authorList>
    </citation>
    <scope>NUCLEOTIDE SEQUENCE</scope>
    <source>
        <strain evidence="10">ADurb.Bin280</strain>
    </source>
</reference>
<evidence type="ECO:0000256" key="8">
    <source>
        <dbReference type="HAMAP-Rule" id="MF_00140"/>
    </source>
</evidence>
<feature type="binding site" evidence="8">
    <location>
        <position position="184"/>
    </location>
    <ligand>
        <name>ATP</name>
        <dbReference type="ChEBI" id="CHEBI:30616"/>
    </ligand>
</feature>
<evidence type="ECO:0000256" key="3">
    <source>
        <dbReference type="ARBA" id="ARBA00022741"/>
    </source>
</evidence>
<accession>A0A1V5SH04</accession>
<comment type="subcellular location">
    <subcellularLocation>
        <location evidence="8">Cytoplasm</location>
    </subcellularLocation>
</comment>
<organism evidence="10">
    <name type="scientific">candidate division WS2 bacterium ADurb.Bin280</name>
    <dbReference type="NCBI Taxonomy" id="1852829"/>
    <lineage>
        <taxon>Bacteria</taxon>
        <taxon>candidate division WS2</taxon>
    </lineage>
</organism>
<dbReference type="InterPro" id="IPR002306">
    <property type="entry name" value="Trp-tRNA-ligase"/>
</dbReference>
<dbReference type="NCBIfam" id="TIGR00233">
    <property type="entry name" value="trpS"/>
    <property type="match status" value="1"/>
</dbReference>
<dbReference type="Gene3D" id="3.40.50.620">
    <property type="entry name" value="HUPs"/>
    <property type="match status" value="1"/>
</dbReference>
<gene>
    <name evidence="8 10" type="primary">trpS</name>
    <name evidence="10" type="ORF">BWY43_00002</name>
</gene>
<evidence type="ECO:0000313" key="10">
    <source>
        <dbReference type="EMBL" id="OQA53471.1"/>
    </source>
</evidence>
<evidence type="ECO:0000256" key="6">
    <source>
        <dbReference type="ARBA" id="ARBA00023146"/>
    </source>
</evidence>
<evidence type="ECO:0000256" key="5">
    <source>
        <dbReference type="ARBA" id="ARBA00022917"/>
    </source>
</evidence>
<dbReference type="InterPro" id="IPR014729">
    <property type="entry name" value="Rossmann-like_a/b/a_fold"/>
</dbReference>
<dbReference type="FunFam" id="1.10.240.10:FF:000002">
    <property type="entry name" value="Tryptophan--tRNA ligase"/>
    <property type="match status" value="1"/>
</dbReference>
<dbReference type="AlphaFoldDB" id="A0A1V5SH04"/>
<comment type="subunit">
    <text evidence="8">Homodimer.</text>
</comment>
<dbReference type="PANTHER" id="PTHR43766">
    <property type="entry name" value="TRYPTOPHAN--TRNA LIGASE, MITOCHONDRIAL"/>
    <property type="match status" value="1"/>
</dbReference>
<feature type="short sequence motif" description="'KMSKS' region" evidence="8">
    <location>
        <begin position="193"/>
        <end position="197"/>
    </location>
</feature>
<keyword evidence="4 8" id="KW-0067">ATP-binding</keyword>
<dbReference type="InterPro" id="IPR001412">
    <property type="entry name" value="aa-tRNA-synth_I_CS"/>
</dbReference>
<feature type="binding site" evidence="8">
    <location>
        <begin position="17"/>
        <end position="18"/>
    </location>
    <ligand>
        <name>ATP</name>
        <dbReference type="ChEBI" id="CHEBI:30616"/>
    </ligand>
</feature>
<comment type="caution">
    <text evidence="10">The sequence shown here is derived from an EMBL/GenBank/DDBJ whole genome shotgun (WGS) entry which is preliminary data.</text>
</comment>
<dbReference type="EMBL" id="MWBO01000001">
    <property type="protein sequence ID" value="OQA53471.1"/>
    <property type="molecule type" value="Genomic_DNA"/>
</dbReference>
<feature type="binding site" evidence="8">
    <location>
        <position position="133"/>
    </location>
    <ligand>
        <name>L-tryptophan</name>
        <dbReference type="ChEBI" id="CHEBI:57912"/>
    </ligand>
</feature>
<dbReference type="EC" id="6.1.1.2" evidence="8"/>
<dbReference type="HAMAP" id="MF_00140_B">
    <property type="entry name" value="Trp_tRNA_synth_B"/>
    <property type="match status" value="1"/>
</dbReference>
<keyword evidence="5 8" id="KW-0648">Protein biosynthesis</keyword>
<feature type="binding site" evidence="8">
    <location>
        <begin position="145"/>
        <end position="147"/>
    </location>
    <ligand>
        <name>ATP</name>
        <dbReference type="ChEBI" id="CHEBI:30616"/>
    </ligand>
</feature>
<keyword evidence="2 8" id="KW-0436">Ligase</keyword>
<name>A0A1V5SH04_9BACT</name>
<protein>
    <recommendedName>
        <fullName evidence="8">Tryptophan--tRNA ligase</fullName>
        <ecNumber evidence="8">6.1.1.2</ecNumber>
    </recommendedName>
    <alternativeName>
        <fullName evidence="8">Tryptophanyl-tRNA synthetase</fullName>
        <shortName evidence="8">TrpRS</shortName>
    </alternativeName>
</protein>
<evidence type="ECO:0000256" key="9">
    <source>
        <dbReference type="RuleBase" id="RU363036"/>
    </source>
</evidence>
<dbReference type="GO" id="GO:0005524">
    <property type="term" value="F:ATP binding"/>
    <property type="evidence" value="ECO:0007669"/>
    <property type="project" value="UniProtKB-UniRule"/>
</dbReference>
<dbReference type="Proteomes" id="UP000485367">
    <property type="component" value="Unassembled WGS sequence"/>
</dbReference>
<dbReference type="GO" id="GO:0006436">
    <property type="term" value="P:tryptophanyl-tRNA aminoacylation"/>
    <property type="evidence" value="ECO:0007669"/>
    <property type="project" value="UniProtKB-UniRule"/>
</dbReference>
<proteinExistence type="inferred from homology"/>
<dbReference type="GO" id="GO:0004830">
    <property type="term" value="F:tryptophan-tRNA ligase activity"/>
    <property type="evidence" value="ECO:0007669"/>
    <property type="project" value="UniProtKB-UniRule"/>
</dbReference>
<comment type="similarity">
    <text evidence="1 8 9">Belongs to the class-I aminoacyl-tRNA synthetase family.</text>
</comment>
<dbReference type="SUPFAM" id="SSF52374">
    <property type="entry name" value="Nucleotidylyl transferase"/>
    <property type="match status" value="1"/>
</dbReference>
<dbReference type="GO" id="GO:0005829">
    <property type="term" value="C:cytosol"/>
    <property type="evidence" value="ECO:0007669"/>
    <property type="project" value="TreeGrafter"/>
</dbReference>
<feature type="binding site" evidence="8">
    <location>
        <begin position="193"/>
        <end position="197"/>
    </location>
    <ligand>
        <name>ATP</name>
        <dbReference type="ChEBI" id="CHEBI:30616"/>
    </ligand>
</feature>
<keyword evidence="8" id="KW-0963">Cytoplasm</keyword>
<evidence type="ECO:0000256" key="2">
    <source>
        <dbReference type="ARBA" id="ARBA00022598"/>
    </source>
</evidence>
<dbReference type="InterPro" id="IPR024109">
    <property type="entry name" value="Trp-tRNA-ligase_bac-type"/>
</dbReference>
<dbReference type="CDD" id="cd00806">
    <property type="entry name" value="TrpRS_core"/>
    <property type="match status" value="1"/>
</dbReference>
<evidence type="ECO:0000256" key="7">
    <source>
        <dbReference type="ARBA" id="ARBA00049929"/>
    </source>
</evidence>
<comment type="catalytic activity">
    <reaction evidence="7 8">
        <text>tRNA(Trp) + L-tryptophan + ATP = L-tryptophyl-tRNA(Trp) + AMP + diphosphate + H(+)</text>
        <dbReference type="Rhea" id="RHEA:24080"/>
        <dbReference type="Rhea" id="RHEA-COMP:9671"/>
        <dbReference type="Rhea" id="RHEA-COMP:9705"/>
        <dbReference type="ChEBI" id="CHEBI:15378"/>
        <dbReference type="ChEBI" id="CHEBI:30616"/>
        <dbReference type="ChEBI" id="CHEBI:33019"/>
        <dbReference type="ChEBI" id="CHEBI:57912"/>
        <dbReference type="ChEBI" id="CHEBI:78442"/>
        <dbReference type="ChEBI" id="CHEBI:78535"/>
        <dbReference type="ChEBI" id="CHEBI:456215"/>
        <dbReference type="EC" id="6.1.1.2"/>
    </reaction>
</comment>
<dbReference type="Pfam" id="PF00579">
    <property type="entry name" value="tRNA-synt_1b"/>
    <property type="match status" value="1"/>
</dbReference>